<proteinExistence type="predicted"/>
<dbReference type="Proteomes" id="UP000800235">
    <property type="component" value="Unassembled WGS sequence"/>
</dbReference>
<dbReference type="EMBL" id="MU007022">
    <property type="protein sequence ID" value="KAF2433129.1"/>
    <property type="molecule type" value="Genomic_DNA"/>
</dbReference>
<reference evidence="2" key="1">
    <citation type="journal article" date="2020" name="Stud. Mycol.">
        <title>101 Dothideomycetes genomes: a test case for predicting lifestyles and emergence of pathogens.</title>
        <authorList>
            <person name="Haridas S."/>
            <person name="Albert R."/>
            <person name="Binder M."/>
            <person name="Bloem J."/>
            <person name="Labutti K."/>
            <person name="Salamov A."/>
            <person name="Andreopoulos B."/>
            <person name="Baker S."/>
            <person name="Barry K."/>
            <person name="Bills G."/>
            <person name="Bluhm B."/>
            <person name="Cannon C."/>
            <person name="Castanera R."/>
            <person name="Culley D."/>
            <person name="Daum C."/>
            <person name="Ezra D."/>
            <person name="Gonzalez J."/>
            <person name="Henrissat B."/>
            <person name="Kuo A."/>
            <person name="Liang C."/>
            <person name="Lipzen A."/>
            <person name="Lutzoni F."/>
            <person name="Magnuson J."/>
            <person name="Mondo S."/>
            <person name="Nolan M."/>
            <person name="Ohm R."/>
            <person name="Pangilinan J."/>
            <person name="Park H.-J."/>
            <person name="Ramirez L."/>
            <person name="Alfaro M."/>
            <person name="Sun H."/>
            <person name="Tritt A."/>
            <person name="Yoshinaga Y."/>
            <person name="Zwiers L.-H."/>
            <person name="Turgeon B."/>
            <person name="Goodwin S."/>
            <person name="Spatafora J."/>
            <person name="Crous P."/>
            <person name="Grigoriev I."/>
        </authorList>
    </citation>
    <scope>NUCLEOTIDE SEQUENCE</scope>
    <source>
        <strain evidence="2">CBS 130266</strain>
    </source>
</reference>
<accession>A0A9P4U023</accession>
<protein>
    <submittedName>
        <fullName evidence="2">Uncharacterized protein</fullName>
    </submittedName>
</protein>
<keyword evidence="3" id="KW-1185">Reference proteome</keyword>
<feature type="transmembrane region" description="Helical" evidence="1">
    <location>
        <begin position="39"/>
        <end position="59"/>
    </location>
</feature>
<organism evidence="2 3">
    <name type="scientific">Tothia fuscella</name>
    <dbReference type="NCBI Taxonomy" id="1048955"/>
    <lineage>
        <taxon>Eukaryota</taxon>
        <taxon>Fungi</taxon>
        <taxon>Dikarya</taxon>
        <taxon>Ascomycota</taxon>
        <taxon>Pezizomycotina</taxon>
        <taxon>Dothideomycetes</taxon>
        <taxon>Pleosporomycetidae</taxon>
        <taxon>Venturiales</taxon>
        <taxon>Cylindrosympodiaceae</taxon>
        <taxon>Tothia</taxon>
    </lineage>
</organism>
<keyword evidence="1" id="KW-1133">Transmembrane helix</keyword>
<keyword evidence="1" id="KW-0472">Membrane</keyword>
<gene>
    <name evidence="2" type="ORF">EJ08DRAFT_90065</name>
</gene>
<keyword evidence="1" id="KW-0812">Transmembrane</keyword>
<evidence type="ECO:0000256" key="1">
    <source>
        <dbReference type="SAM" id="Phobius"/>
    </source>
</evidence>
<comment type="caution">
    <text evidence="2">The sequence shown here is derived from an EMBL/GenBank/DDBJ whole genome shotgun (WGS) entry which is preliminary data.</text>
</comment>
<evidence type="ECO:0000313" key="3">
    <source>
        <dbReference type="Proteomes" id="UP000800235"/>
    </source>
</evidence>
<evidence type="ECO:0000313" key="2">
    <source>
        <dbReference type="EMBL" id="KAF2433129.1"/>
    </source>
</evidence>
<sequence>MKSVCHPPVNPSLLAGSTTVVPDTVFFFFGYRFQQDTKLWVRTPGCGFLSFFFGLACFVRDGKALVFAAKCTPEPLMVTVSLAVDHSIRIPQRKVR</sequence>
<name>A0A9P4U023_9PEZI</name>
<feature type="transmembrane region" description="Helical" evidence="1">
    <location>
        <begin position="12"/>
        <end position="33"/>
    </location>
</feature>
<dbReference type="AlphaFoldDB" id="A0A9P4U023"/>